<organism evidence="12 13">
    <name type="scientific">Acidihalobacter aeolianus</name>
    <dbReference type="NCBI Taxonomy" id="2792603"/>
    <lineage>
        <taxon>Bacteria</taxon>
        <taxon>Pseudomonadati</taxon>
        <taxon>Pseudomonadota</taxon>
        <taxon>Gammaproteobacteria</taxon>
        <taxon>Chromatiales</taxon>
        <taxon>Ectothiorhodospiraceae</taxon>
        <taxon>Acidihalobacter</taxon>
    </lineage>
</organism>
<dbReference type="PANTHER" id="PTHR34047:SF8">
    <property type="entry name" value="PROTEIN YKFC"/>
    <property type="match status" value="1"/>
</dbReference>
<evidence type="ECO:0000256" key="5">
    <source>
        <dbReference type="ARBA" id="ARBA00022842"/>
    </source>
</evidence>
<reference evidence="12 13" key="1">
    <citation type="submission" date="2016-09" db="EMBL/GenBank/DDBJ databases">
        <title>Acidihalobacter prosperus V6 (DSM14174).</title>
        <authorList>
            <person name="Khaleque H.N."/>
            <person name="Ramsay J.P."/>
            <person name="Murphy R.J.T."/>
            <person name="Kaksonen A.H."/>
            <person name="Boxall N.J."/>
            <person name="Watkin E.L.J."/>
        </authorList>
    </citation>
    <scope>NUCLEOTIDE SEQUENCE [LARGE SCALE GENOMIC DNA]</scope>
    <source>
        <strain evidence="12 13">V6</strain>
    </source>
</reference>
<evidence type="ECO:0000256" key="3">
    <source>
        <dbReference type="ARBA" id="ARBA00022695"/>
    </source>
</evidence>
<accession>A0A1D8K521</accession>
<evidence type="ECO:0000313" key="13">
    <source>
        <dbReference type="Proteomes" id="UP000095342"/>
    </source>
</evidence>
<sequence length="451" mass="51708">MRNQGGAVSHSPPSPNPTGGDASRRGLTQPALHEELMARVLDSANVRRAWKRVKTNKGAPGIDGMRIEDFPEFARTNWPQIRQQLANGIYQPQPVRRVSIPKPNGGERLLGIPTVIDRVIQQAIAQVLTPIFDPEFSESSFGFRPGRSAHGAIRQVQGHIKADYRIAVDLDLAKFFDNVRHDILMVRVARKVRDKRLLALIGRYLRAGVLVGESIQATEIGTPQGGPLSPLLANILLDDLDRELDGRGHRFARYADDLVILVKTFRAGERVKASVTRFLTRKLALVVNEQKSRVVKTNDCTFLGFTFRGTKLRWSDRAFEDFRHHVRRLTGRSWGVSMAYRFMKLARYVRGWMGYFGISDYYRPLPEIDHWLRRRVRMCYWKQWRYVRTKVRHLVALGTFKRQAILTALSSKSYWHLSRTLATQSGMTNEWLKRQGLIGIRDLWMKAHGYA</sequence>
<name>A0A1D8K521_9GAMM</name>
<dbReference type="CDD" id="cd01651">
    <property type="entry name" value="RT_G2_intron"/>
    <property type="match status" value="1"/>
</dbReference>
<comment type="catalytic activity">
    <reaction evidence="9">
        <text>DNA(n) + a 2'-deoxyribonucleoside 5'-triphosphate = DNA(n+1) + diphosphate</text>
        <dbReference type="Rhea" id="RHEA:22508"/>
        <dbReference type="Rhea" id="RHEA-COMP:17339"/>
        <dbReference type="Rhea" id="RHEA-COMP:17340"/>
        <dbReference type="ChEBI" id="CHEBI:33019"/>
        <dbReference type="ChEBI" id="CHEBI:61560"/>
        <dbReference type="ChEBI" id="CHEBI:173112"/>
        <dbReference type="EC" id="2.7.7.49"/>
    </reaction>
</comment>
<evidence type="ECO:0000256" key="6">
    <source>
        <dbReference type="ARBA" id="ARBA00022918"/>
    </source>
</evidence>
<dbReference type="KEGG" id="aaeo:BJI67_02340"/>
<keyword evidence="7" id="KW-0051">Antiviral defense</keyword>
<dbReference type="InterPro" id="IPR030931">
    <property type="entry name" value="Group_II_RT_mat"/>
</dbReference>
<protein>
    <recommendedName>
        <fullName evidence="1">RNA-directed DNA polymerase</fullName>
        <ecNumber evidence="1">2.7.7.49</ecNumber>
    </recommendedName>
</protein>
<dbReference type="Proteomes" id="UP000095342">
    <property type="component" value="Chromosome"/>
</dbReference>
<dbReference type="Pfam" id="PF08388">
    <property type="entry name" value="GIIM"/>
    <property type="match status" value="1"/>
</dbReference>
<keyword evidence="6 12" id="KW-0695">RNA-directed DNA polymerase</keyword>
<feature type="region of interest" description="Disordered" evidence="10">
    <location>
        <begin position="1"/>
        <end position="26"/>
    </location>
</feature>
<evidence type="ECO:0000256" key="9">
    <source>
        <dbReference type="ARBA" id="ARBA00048173"/>
    </source>
</evidence>
<evidence type="ECO:0000256" key="10">
    <source>
        <dbReference type="SAM" id="MobiDB-lite"/>
    </source>
</evidence>
<dbReference type="InterPro" id="IPR000123">
    <property type="entry name" value="Reverse_transcriptase_msDNA"/>
</dbReference>
<dbReference type="InterPro" id="IPR000477">
    <property type="entry name" value="RT_dom"/>
</dbReference>
<dbReference type="PANTHER" id="PTHR34047">
    <property type="entry name" value="NUCLEAR INTRON MATURASE 1, MITOCHONDRIAL-RELATED"/>
    <property type="match status" value="1"/>
</dbReference>
<dbReference type="InterPro" id="IPR051083">
    <property type="entry name" value="GrpII_Intron_Splice-Mob/Def"/>
</dbReference>
<keyword evidence="5" id="KW-0460">Magnesium</keyword>
<dbReference type="GO" id="GO:0051607">
    <property type="term" value="P:defense response to virus"/>
    <property type="evidence" value="ECO:0007669"/>
    <property type="project" value="UniProtKB-KW"/>
</dbReference>
<evidence type="ECO:0000256" key="1">
    <source>
        <dbReference type="ARBA" id="ARBA00012493"/>
    </source>
</evidence>
<evidence type="ECO:0000256" key="2">
    <source>
        <dbReference type="ARBA" id="ARBA00022679"/>
    </source>
</evidence>
<dbReference type="GO" id="GO:0003723">
    <property type="term" value="F:RNA binding"/>
    <property type="evidence" value="ECO:0007669"/>
    <property type="project" value="InterPro"/>
</dbReference>
<comment type="similarity">
    <text evidence="8">Belongs to the bacterial reverse transcriptase family.</text>
</comment>
<dbReference type="AlphaFoldDB" id="A0A1D8K521"/>
<dbReference type="EMBL" id="CP017448">
    <property type="protein sequence ID" value="AOV16061.1"/>
    <property type="molecule type" value="Genomic_DNA"/>
</dbReference>
<dbReference type="GO" id="GO:0003964">
    <property type="term" value="F:RNA-directed DNA polymerase activity"/>
    <property type="evidence" value="ECO:0007669"/>
    <property type="project" value="UniProtKB-KW"/>
</dbReference>
<evidence type="ECO:0000313" key="12">
    <source>
        <dbReference type="EMBL" id="AOV16061.1"/>
    </source>
</evidence>
<dbReference type="EC" id="2.7.7.49" evidence="1"/>
<dbReference type="PROSITE" id="PS50878">
    <property type="entry name" value="RT_POL"/>
    <property type="match status" value="1"/>
</dbReference>
<keyword evidence="2" id="KW-0808">Transferase</keyword>
<gene>
    <name evidence="12" type="ORF">BJI67_02340</name>
</gene>
<evidence type="ECO:0000259" key="11">
    <source>
        <dbReference type="PROSITE" id="PS50878"/>
    </source>
</evidence>
<proteinExistence type="inferred from homology"/>
<feature type="domain" description="Reverse transcriptase" evidence="11">
    <location>
        <begin position="81"/>
        <end position="307"/>
    </location>
</feature>
<dbReference type="NCBIfam" id="TIGR04416">
    <property type="entry name" value="group_II_RT_mat"/>
    <property type="match status" value="1"/>
</dbReference>
<evidence type="ECO:0000256" key="8">
    <source>
        <dbReference type="ARBA" id="ARBA00034120"/>
    </source>
</evidence>
<dbReference type="SUPFAM" id="SSF56672">
    <property type="entry name" value="DNA/RNA polymerases"/>
    <property type="match status" value="1"/>
</dbReference>
<evidence type="ECO:0000256" key="4">
    <source>
        <dbReference type="ARBA" id="ARBA00022723"/>
    </source>
</evidence>
<keyword evidence="4" id="KW-0479">Metal-binding</keyword>
<evidence type="ECO:0000256" key="7">
    <source>
        <dbReference type="ARBA" id="ARBA00023118"/>
    </source>
</evidence>
<dbReference type="InterPro" id="IPR013597">
    <property type="entry name" value="Mat_intron_G2"/>
</dbReference>
<dbReference type="GO" id="GO:0046872">
    <property type="term" value="F:metal ion binding"/>
    <property type="evidence" value="ECO:0007669"/>
    <property type="project" value="UniProtKB-KW"/>
</dbReference>
<dbReference type="PRINTS" id="PR00866">
    <property type="entry name" value="RNADNAPOLMS"/>
</dbReference>
<dbReference type="Pfam" id="PF00078">
    <property type="entry name" value="RVT_1"/>
    <property type="match status" value="1"/>
</dbReference>
<dbReference type="InterPro" id="IPR043502">
    <property type="entry name" value="DNA/RNA_pol_sf"/>
</dbReference>
<keyword evidence="3" id="KW-0548">Nucleotidyltransferase</keyword>
<keyword evidence="13" id="KW-1185">Reference proteome</keyword>